<dbReference type="Gene3D" id="3.10.620.30">
    <property type="match status" value="1"/>
</dbReference>
<evidence type="ECO:0000259" key="1">
    <source>
        <dbReference type="Pfam" id="PF12969"/>
    </source>
</evidence>
<organism evidence="2 3">
    <name type="scientific">Elizabethkingia meningoseptica</name>
    <name type="common">Chryseobacterium meningosepticum</name>
    <dbReference type="NCBI Taxonomy" id="238"/>
    <lineage>
        <taxon>Bacteria</taxon>
        <taxon>Pseudomonadati</taxon>
        <taxon>Bacteroidota</taxon>
        <taxon>Flavobacteriia</taxon>
        <taxon>Flavobacteriales</taxon>
        <taxon>Weeksellaceae</taxon>
        <taxon>Elizabethkingia</taxon>
    </lineage>
</organism>
<comment type="caution">
    <text evidence="2">The sequence shown here is derived from an EMBL/GenBank/DDBJ whole genome shotgun (WGS) entry which is preliminary data.</text>
</comment>
<proteinExistence type="predicted"/>
<dbReference type="InterPro" id="IPR024618">
    <property type="entry name" value="DUF3857"/>
</dbReference>
<evidence type="ECO:0000313" key="2">
    <source>
        <dbReference type="EMBL" id="OOH96273.1"/>
    </source>
</evidence>
<dbReference type="OrthoDB" id="98874at2"/>
<dbReference type="Gene3D" id="2.60.120.1130">
    <property type="match status" value="1"/>
</dbReference>
<dbReference type="RefSeq" id="WP_069214831.1">
    <property type="nucleotide sequence ID" value="NZ_CP016378.1"/>
</dbReference>
<accession>A0A1V3U1P4</accession>
<keyword evidence="3" id="KW-1185">Reference proteome</keyword>
<dbReference type="STRING" id="238.BBD35_14145"/>
<protein>
    <submittedName>
        <fullName evidence="2">DUF3857 domain-containing protein</fullName>
    </submittedName>
</protein>
<dbReference type="Pfam" id="PF12969">
    <property type="entry name" value="DUF3857"/>
    <property type="match status" value="1"/>
</dbReference>
<name>A0A1V3U1P4_ELIME</name>
<dbReference type="AlphaFoldDB" id="A0A1V3U1P4"/>
<dbReference type="EMBL" id="MPOG01000008">
    <property type="protein sequence ID" value="OOH96273.1"/>
    <property type="molecule type" value="Genomic_DNA"/>
</dbReference>
<evidence type="ECO:0000313" key="3">
    <source>
        <dbReference type="Proteomes" id="UP000188947"/>
    </source>
</evidence>
<reference evidence="2 3" key="1">
    <citation type="submission" date="2016-11" db="EMBL/GenBank/DDBJ databases">
        <title>Genome sequence and comparative genomic analysis of clinical strain Elizabethkingia meningoseptica 61421 PRCM.</title>
        <authorList>
            <person name="Wang M."/>
            <person name="Hu S."/>
            <person name="Cao L."/>
            <person name="Jiang T."/>
            <person name="Zhou Y."/>
            <person name="Ming D."/>
        </authorList>
    </citation>
    <scope>NUCLEOTIDE SEQUENCE [LARGE SCALE GENOMIC DNA]</scope>
    <source>
        <strain evidence="2 3">61421 PRCM</strain>
    </source>
</reference>
<gene>
    <name evidence="2" type="ORF">BMF97_07965</name>
</gene>
<dbReference type="Gene3D" id="2.60.40.3140">
    <property type="match status" value="1"/>
</dbReference>
<dbReference type="Proteomes" id="UP000188947">
    <property type="component" value="Unassembled WGS sequence"/>
</dbReference>
<feature type="domain" description="DUF3857" evidence="1">
    <location>
        <begin position="69"/>
        <end position="231"/>
    </location>
</feature>
<sequence>MNKLILLICSGIYTVSFAQKEIFLNYPKVTEKEIKKEKSTIDPSAGAEILYRSVHYFIDPSTHQLNQEVYSQIKVYDKNRAKDYLTVELNLYQSTQSSNAETLSNLKATTYNYNNGKIETDKVEKDSKYKSKESKNYIVSKFTFPNVKDGSVLEYKYKRQSPFFWIVPTTIIEKDIPVVYTEYVFDMPKYFGYNINYTGALAPSKRHVAEEFLYGIEGRTYRFGFDNLKPFEEEEYVLNSDNYKTKVSAELNSVAYTNGEVKNYALSWEDIRKQLNENDDFGKELKKKLPSNFIPADISSEKDPLERVKKILAFAQKSFKWDRVNGVFTDNGTNNLIKTKTGNVADINLTLIKMLRECKITAYPLVLSTINNGIIGYHPSINSLNYVVACIEIDGKLHVLDASNKQSLIDILPPKVYNYKGFLMTDKEVKELVMENTNISKTFLTVNATLNPDGTFKGSFSDKDTSLYSMLNNESFEDDKEAYQKLYKDRYKFALTDIKTELLPDNDFETTFNFTADNLVDAVGNKFIINPLLFLNVEKNNFDQKGERKMPVELIAGYEKTKNVSITIPDGYVVENLPKSKRIITEDKEISYTYDITKENNKINIKATTYVASSNYPKEYYVAFKQIWDAMVKKESELITVVKK</sequence>
<dbReference type="eggNOG" id="COG1305">
    <property type="taxonomic scope" value="Bacteria"/>
</dbReference>